<protein>
    <recommendedName>
        <fullName evidence="4">Translation initiation factor 2</fullName>
    </recommendedName>
</protein>
<evidence type="ECO:0000313" key="2">
    <source>
        <dbReference type="EMBL" id="KGF54994.1"/>
    </source>
</evidence>
<dbReference type="HOGENOM" id="CLU_2437990_0_0_9"/>
<keyword evidence="1" id="KW-1133">Transmembrane helix</keyword>
<reference evidence="2 3" key="1">
    <citation type="submission" date="2011-08" db="EMBL/GenBank/DDBJ databases">
        <title>The Genome Sequence of Clostridium orbiscindens 1_3_50AFAA.</title>
        <authorList>
            <consortium name="The Broad Institute Genome Sequencing Platform"/>
            <person name="Earl A."/>
            <person name="Ward D."/>
            <person name="Feldgarden M."/>
            <person name="Gevers D."/>
            <person name="Daigneault M."/>
            <person name="Strauss J."/>
            <person name="Allen-Vercoe E."/>
            <person name="Young S.K."/>
            <person name="Zeng Q."/>
            <person name="Gargeya S."/>
            <person name="Fitzgerald M."/>
            <person name="Haas B."/>
            <person name="Abouelleil A."/>
            <person name="Alvarado L."/>
            <person name="Arachchi H.M."/>
            <person name="Berlin A."/>
            <person name="Brown A."/>
            <person name="Chapman S.B."/>
            <person name="Chen Z."/>
            <person name="Dunbar C."/>
            <person name="Freedman E."/>
            <person name="Gearin G."/>
            <person name="Gellesch M."/>
            <person name="Goldberg J."/>
            <person name="Griggs A."/>
            <person name="Gujja S."/>
            <person name="Heiman D."/>
            <person name="Howarth C."/>
            <person name="Larson L."/>
            <person name="Lui A."/>
            <person name="MacDonald P.J.P."/>
            <person name="Montmayeur A."/>
            <person name="Murphy C."/>
            <person name="Neiman D."/>
            <person name="Pearson M."/>
            <person name="Priest M."/>
            <person name="Roberts A."/>
            <person name="Saif S."/>
            <person name="Shea T."/>
            <person name="Shenoy N."/>
            <person name="Sisk P."/>
            <person name="Stolte C."/>
            <person name="Sykes S."/>
            <person name="Wortman J."/>
            <person name="Nusbaum C."/>
            <person name="Birren B."/>
        </authorList>
    </citation>
    <scope>NUCLEOTIDE SEQUENCE [LARGE SCALE GENOMIC DNA]</scope>
    <source>
        <strain evidence="2 3">1_3_50AFAA</strain>
    </source>
</reference>
<comment type="caution">
    <text evidence="2">The sequence shown here is derived from an EMBL/GenBank/DDBJ whole genome shotgun (WGS) entry which is preliminary data.</text>
</comment>
<keyword evidence="1" id="KW-0812">Transmembrane</keyword>
<sequence>MSRLVKGVSRQVIVVKAPDPRFFEQAIFILKEDAFGRGVTADDVLQEARRVADGYIRRNSRWSRLWRHIPAPAYVAAGALGATVCWCVALVL</sequence>
<accession>A0A096DBU0</accession>
<evidence type="ECO:0000256" key="1">
    <source>
        <dbReference type="SAM" id="Phobius"/>
    </source>
</evidence>
<proteinExistence type="predicted"/>
<keyword evidence="3" id="KW-1185">Reference proteome</keyword>
<organism evidence="2 3">
    <name type="scientific">Flavonifractor plautii 1_3_50AFAA</name>
    <dbReference type="NCBI Taxonomy" id="742738"/>
    <lineage>
        <taxon>Bacteria</taxon>
        <taxon>Bacillati</taxon>
        <taxon>Bacillota</taxon>
        <taxon>Clostridia</taxon>
        <taxon>Eubacteriales</taxon>
        <taxon>Oscillospiraceae</taxon>
        <taxon>Flavonifractor</taxon>
    </lineage>
</organism>
<dbReference type="PATRIC" id="fig|742738.3.peg.2420"/>
<gene>
    <name evidence="2" type="ORF">HMPREF9460_02350</name>
</gene>
<name>A0A096DBU0_FLAPL</name>
<evidence type="ECO:0008006" key="4">
    <source>
        <dbReference type="Google" id="ProtNLM"/>
    </source>
</evidence>
<dbReference type="Proteomes" id="UP000029585">
    <property type="component" value="Unassembled WGS sequence"/>
</dbReference>
<dbReference type="eggNOG" id="ENOG5032Y04">
    <property type="taxonomic scope" value="Bacteria"/>
</dbReference>
<dbReference type="EMBL" id="ADLO01000069">
    <property type="protein sequence ID" value="KGF54994.1"/>
    <property type="molecule type" value="Genomic_DNA"/>
</dbReference>
<feature type="transmembrane region" description="Helical" evidence="1">
    <location>
        <begin position="71"/>
        <end position="91"/>
    </location>
</feature>
<dbReference type="AlphaFoldDB" id="A0A096DBU0"/>
<keyword evidence="1" id="KW-0472">Membrane</keyword>
<evidence type="ECO:0000313" key="3">
    <source>
        <dbReference type="Proteomes" id="UP000029585"/>
    </source>
</evidence>